<organism evidence="14 15">
    <name type="scientific">Caballeronia mineralivorans PML1(12)</name>
    <dbReference type="NCBI Taxonomy" id="908627"/>
    <lineage>
        <taxon>Bacteria</taxon>
        <taxon>Pseudomonadati</taxon>
        <taxon>Pseudomonadota</taxon>
        <taxon>Betaproteobacteria</taxon>
        <taxon>Burkholderiales</taxon>
        <taxon>Burkholderiaceae</taxon>
        <taxon>Caballeronia</taxon>
    </lineage>
</organism>
<evidence type="ECO:0000256" key="8">
    <source>
        <dbReference type="ARBA" id="ARBA00022977"/>
    </source>
</evidence>
<comment type="subunit">
    <text evidence="4">Homodimer.</text>
</comment>
<dbReference type="SUPFAM" id="SSF53850">
    <property type="entry name" value="Periplasmic binding protein-like II"/>
    <property type="match status" value="1"/>
</dbReference>
<evidence type="ECO:0000256" key="4">
    <source>
        <dbReference type="ARBA" id="ARBA00011738"/>
    </source>
</evidence>
<evidence type="ECO:0000256" key="6">
    <source>
        <dbReference type="ARBA" id="ARBA00022723"/>
    </source>
</evidence>
<evidence type="ECO:0000256" key="2">
    <source>
        <dbReference type="ARBA" id="ARBA00004948"/>
    </source>
</evidence>
<dbReference type="PROSITE" id="PS51318">
    <property type="entry name" value="TAT"/>
    <property type="match status" value="1"/>
</dbReference>
<dbReference type="GO" id="GO:0009228">
    <property type="term" value="P:thiamine biosynthetic process"/>
    <property type="evidence" value="ECO:0007669"/>
    <property type="project" value="UniProtKB-KW"/>
</dbReference>
<dbReference type="PATRIC" id="fig|908627.4.peg.2051"/>
<keyword evidence="15" id="KW-1185">Reference proteome</keyword>
<feature type="chain" id="PRO_5005249372" description="Thiamine pyrimidine synthase" evidence="12">
    <location>
        <begin position="26"/>
        <end position="343"/>
    </location>
</feature>
<keyword evidence="7" id="KW-0663">Pyridoxal phosphate</keyword>
<comment type="function">
    <text evidence="1">Responsible for the formation of the pyrimidine heterocycle in the thiamine biosynthesis pathway. Catalyzes the formation of hydroxymethylpyrimidine phosphate (HMP-P) from histidine and pyridoxal phosphate (PLP). The protein uses PLP and the active site histidine to form HMP-P, generating an inactive enzyme. The enzyme can only undergo a single turnover, which suggests it is a suicide enzyme.</text>
</comment>
<comment type="catalytic activity">
    <reaction evidence="11">
        <text>N(6)-(pyridoxal phosphate)-L-lysyl-[4-amino-5-hydroxymethyl-2-methylpyrimidine phosphate synthase] + L-histidyl-[4-amino-5-hydroxymethyl-2-methylpyrimidine phosphate synthase] + 2 Fe(3+) + 4 H2O = L-lysyl-[4-amino-5-hydroxymethyl-2-methylpyrimidine phosphate synthase] + (2S)-2-amino-5-hydroxy-4-oxopentanoyl-[4-amino-5-hydroxymethyl-2-methylpyrimidine phosphate synthase] + 4-amino-2-methyl-5-(phosphooxymethyl)pyrimidine + 3-oxopropanoate + 2 Fe(2+) + 2 H(+)</text>
        <dbReference type="Rhea" id="RHEA:65756"/>
        <dbReference type="Rhea" id="RHEA-COMP:16892"/>
        <dbReference type="Rhea" id="RHEA-COMP:16893"/>
        <dbReference type="Rhea" id="RHEA-COMP:16894"/>
        <dbReference type="Rhea" id="RHEA-COMP:16895"/>
        <dbReference type="ChEBI" id="CHEBI:15377"/>
        <dbReference type="ChEBI" id="CHEBI:15378"/>
        <dbReference type="ChEBI" id="CHEBI:29033"/>
        <dbReference type="ChEBI" id="CHEBI:29034"/>
        <dbReference type="ChEBI" id="CHEBI:29969"/>
        <dbReference type="ChEBI" id="CHEBI:29979"/>
        <dbReference type="ChEBI" id="CHEBI:33190"/>
        <dbReference type="ChEBI" id="CHEBI:58354"/>
        <dbReference type="ChEBI" id="CHEBI:143915"/>
        <dbReference type="ChEBI" id="CHEBI:157692"/>
    </reaction>
    <physiologicalReaction direction="left-to-right" evidence="11">
        <dbReference type="Rhea" id="RHEA:65757"/>
    </physiologicalReaction>
</comment>
<accession>A0A0J1D1H8</accession>
<protein>
    <recommendedName>
        <fullName evidence="10">Thiamine pyrimidine synthase</fullName>
    </recommendedName>
</protein>
<keyword evidence="8" id="KW-0784">Thiamine biosynthesis</keyword>
<dbReference type="OrthoDB" id="9180959at2"/>
<evidence type="ECO:0000256" key="11">
    <source>
        <dbReference type="ARBA" id="ARBA00048179"/>
    </source>
</evidence>
<dbReference type="EMBL" id="AEJF01000068">
    <property type="protein sequence ID" value="KLU26516.1"/>
    <property type="molecule type" value="Genomic_DNA"/>
</dbReference>
<feature type="domain" description="SsuA/THI5-like" evidence="13">
    <location>
        <begin position="56"/>
        <end position="259"/>
    </location>
</feature>
<evidence type="ECO:0000256" key="5">
    <source>
        <dbReference type="ARBA" id="ARBA00022679"/>
    </source>
</evidence>
<dbReference type="InterPro" id="IPR015168">
    <property type="entry name" value="SsuA/THI5"/>
</dbReference>
<dbReference type="InterPro" id="IPR027939">
    <property type="entry name" value="NMT1/THI5"/>
</dbReference>
<dbReference type="AlphaFoldDB" id="A0A0J1D1H8"/>
<keyword evidence="5" id="KW-0808">Transferase</keyword>
<reference evidence="14 15" key="1">
    <citation type="journal article" date="2015" name="Genome Announc.">
        <title>Draft Genome Sequence of Burkholderia sp. Strain PML1(12), an Ectomycorrhizosphere-Inhabiting Bacterium with Effective Mineral-Weathering Ability.</title>
        <authorList>
            <person name="Uroz S."/>
            <person name="Oger P."/>
        </authorList>
    </citation>
    <scope>NUCLEOTIDE SEQUENCE [LARGE SCALE GENOMIC DNA]</scope>
    <source>
        <strain evidence="15">PML1(12)</strain>
    </source>
</reference>
<dbReference type="Gene3D" id="3.40.190.10">
    <property type="entry name" value="Periplasmic binding protein-like II"/>
    <property type="match status" value="2"/>
</dbReference>
<dbReference type="Proteomes" id="UP000035963">
    <property type="component" value="Unassembled WGS sequence"/>
</dbReference>
<comment type="caution">
    <text evidence="14">The sequence shown here is derived from an EMBL/GenBank/DDBJ whole genome shotgun (WGS) entry which is preliminary data.</text>
</comment>
<evidence type="ECO:0000259" key="13">
    <source>
        <dbReference type="Pfam" id="PF09084"/>
    </source>
</evidence>
<feature type="signal peptide" evidence="12">
    <location>
        <begin position="1"/>
        <end position="25"/>
    </location>
</feature>
<evidence type="ECO:0000256" key="12">
    <source>
        <dbReference type="SAM" id="SignalP"/>
    </source>
</evidence>
<dbReference type="InterPro" id="IPR006311">
    <property type="entry name" value="TAT_signal"/>
</dbReference>
<proteinExistence type="inferred from homology"/>
<evidence type="ECO:0000313" key="15">
    <source>
        <dbReference type="Proteomes" id="UP000035963"/>
    </source>
</evidence>
<keyword evidence="12" id="KW-0732">Signal</keyword>
<dbReference type="Pfam" id="PF09084">
    <property type="entry name" value="NMT1"/>
    <property type="match status" value="1"/>
</dbReference>
<dbReference type="GO" id="GO:0046872">
    <property type="term" value="F:metal ion binding"/>
    <property type="evidence" value="ECO:0007669"/>
    <property type="project" value="UniProtKB-KW"/>
</dbReference>
<comment type="pathway">
    <text evidence="2">Cofactor biosynthesis; thiamine diphosphate biosynthesis.</text>
</comment>
<gene>
    <name evidence="14" type="ORF">EOS_09275</name>
</gene>
<keyword evidence="9" id="KW-0408">Iron</keyword>
<evidence type="ECO:0000313" key="14">
    <source>
        <dbReference type="EMBL" id="KLU26516.1"/>
    </source>
</evidence>
<evidence type="ECO:0000256" key="9">
    <source>
        <dbReference type="ARBA" id="ARBA00023004"/>
    </source>
</evidence>
<keyword evidence="6" id="KW-0479">Metal-binding</keyword>
<sequence>MDCRFSLRRRKLVLGSLATAGAAAAGSLATVQALGAEEGLINLQLGYIAGADQIAEVTARAMGYFKDEGLSLAIQPGGPSVDGLAIVASGRFEVGEISSSPAIMLATSQGIPIQSFAAGLQRHPYGYFSLKKNPVRTPQDFIGKRVGVAPTGVILLRLLLAKNKIPEKQVTIVPIGGDMSPLLTGRVDAVTGWLSNISSLRALGDERVDLTLWDAGVHLYAWPYYATQSTLETRPDLLVRFLRATARGWHVCRTQPDRAIEYLLKDYPQLNREDERAALAIKLQCALDDETAANGWGTMSTDRWRQQITQFDQLGQFSGHVPVVSEVMTTAILEKTRSVRMAV</sequence>
<evidence type="ECO:0000256" key="3">
    <source>
        <dbReference type="ARBA" id="ARBA00009406"/>
    </source>
</evidence>
<name>A0A0J1D1H8_9BURK</name>
<dbReference type="PANTHER" id="PTHR31528:SF1">
    <property type="entry name" value="4-AMINO-5-HYDROXYMETHYL-2-METHYLPYRIMIDINE PHOSPHATE SYNTHASE THI11-RELATED"/>
    <property type="match status" value="1"/>
</dbReference>
<evidence type="ECO:0000256" key="7">
    <source>
        <dbReference type="ARBA" id="ARBA00022898"/>
    </source>
</evidence>
<dbReference type="PANTHER" id="PTHR31528">
    <property type="entry name" value="4-AMINO-5-HYDROXYMETHYL-2-METHYLPYRIMIDINE PHOSPHATE SYNTHASE THI11-RELATED"/>
    <property type="match status" value="1"/>
</dbReference>
<comment type="similarity">
    <text evidence="3">Belongs to the NMT1/THI5 family.</text>
</comment>
<dbReference type="GO" id="GO:0016740">
    <property type="term" value="F:transferase activity"/>
    <property type="evidence" value="ECO:0007669"/>
    <property type="project" value="UniProtKB-KW"/>
</dbReference>
<evidence type="ECO:0000256" key="1">
    <source>
        <dbReference type="ARBA" id="ARBA00003469"/>
    </source>
</evidence>
<evidence type="ECO:0000256" key="10">
    <source>
        <dbReference type="ARBA" id="ARBA00033171"/>
    </source>
</evidence>